<evidence type="ECO:0000256" key="7">
    <source>
        <dbReference type="ARBA" id="ARBA00023157"/>
    </source>
</evidence>
<dbReference type="InterPro" id="IPR029058">
    <property type="entry name" value="AB_hydrolase_fold"/>
</dbReference>
<evidence type="ECO:0000256" key="1">
    <source>
        <dbReference type="ARBA" id="ARBA00006249"/>
    </source>
</evidence>
<evidence type="ECO:0000256" key="4">
    <source>
        <dbReference type="ARBA" id="ARBA00022729"/>
    </source>
</evidence>
<dbReference type="AlphaFoldDB" id="A0A101U7Q4"/>
<dbReference type="SUPFAM" id="SSF53474">
    <property type="entry name" value="alpha/beta-Hydrolases"/>
    <property type="match status" value="1"/>
</dbReference>
<comment type="similarity">
    <text evidence="1">Belongs to the tannase family.</text>
</comment>
<keyword evidence="3" id="KW-0479">Metal-binding</keyword>
<keyword evidence="2" id="KW-0719">Serine esterase</keyword>
<reference evidence="9 10" key="1">
    <citation type="submission" date="2015-10" db="EMBL/GenBank/DDBJ databases">
        <title>Draft genome sequence of Streptomyces caeruleatus NRRL B-24802, type strain for the species Streptomyces caeruleatus.</title>
        <authorList>
            <person name="Ruckert C."/>
            <person name="Winkler A."/>
            <person name="Kalinowski J."/>
            <person name="Kampfer P."/>
            <person name="Glaeser S."/>
        </authorList>
    </citation>
    <scope>NUCLEOTIDE SEQUENCE [LARGE SCALE GENOMIC DNA]</scope>
    <source>
        <strain evidence="9 10">NRRL B-24802</strain>
    </source>
</reference>
<feature type="chain" id="PRO_5007107705" evidence="8">
    <location>
        <begin position="29"/>
        <end position="548"/>
    </location>
</feature>
<evidence type="ECO:0000256" key="2">
    <source>
        <dbReference type="ARBA" id="ARBA00022487"/>
    </source>
</evidence>
<dbReference type="GO" id="GO:0046872">
    <property type="term" value="F:metal ion binding"/>
    <property type="evidence" value="ECO:0007669"/>
    <property type="project" value="UniProtKB-KW"/>
</dbReference>
<protein>
    <submittedName>
        <fullName evidence="9">Feruloyl esterase</fullName>
    </submittedName>
</protein>
<organism evidence="9 10">
    <name type="scientific">Streptomyces caeruleatus</name>
    <dbReference type="NCBI Taxonomy" id="661399"/>
    <lineage>
        <taxon>Bacteria</taxon>
        <taxon>Bacillati</taxon>
        <taxon>Actinomycetota</taxon>
        <taxon>Actinomycetes</taxon>
        <taxon>Kitasatosporales</taxon>
        <taxon>Streptomycetaceae</taxon>
        <taxon>Streptomyces</taxon>
    </lineage>
</organism>
<keyword evidence="6" id="KW-0106">Calcium</keyword>
<name>A0A101U7Q4_9ACTN</name>
<proteinExistence type="inferred from homology"/>
<evidence type="ECO:0000256" key="8">
    <source>
        <dbReference type="SAM" id="SignalP"/>
    </source>
</evidence>
<keyword evidence="5" id="KW-0378">Hydrolase</keyword>
<evidence type="ECO:0000256" key="5">
    <source>
        <dbReference type="ARBA" id="ARBA00022801"/>
    </source>
</evidence>
<evidence type="ECO:0000313" key="10">
    <source>
        <dbReference type="Proteomes" id="UP000053429"/>
    </source>
</evidence>
<gene>
    <name evidence="9" type="ORF">AQJ67_05200</name>
</gene>
<keyword evidence="10" id="KW-1185">Reference proteome</keyword>
<evidence type="ECO:0000313" key="9">
    <source>
        <dbReference type="EMBL" id="KUO05549.1"/>
    </source>
</evidence>
<dbReference type="EMBL" id="LMWY01000004">
    <property type="protein sequence ID" value="KUO05549.1"/>
    <property type="molecule type" value="Genomic_DNA"/>
</dbReference>
<sequence length="548" mass="58169">MRSVLVRALTAAVVAVSTVALLPAPAGAAAGPSARCEALAELAIPADALGLPTSGGRVTGTKTVPDSGTGSGAIGEYCQVDAELFPVDIEAPNIEMRVALPAEWNGRAMMFGGGGYDGVIPSLTENVPFGDADASTPLGRGFAVFAGDSGHQIDLSDLGNAGAFAMNDEALRNFAADALKKTRDAAMRIIAERYGTQPRRSYFAGSSSGGREALAVAQRWPRDFDGVISVAPAWNAATLDLWFGHMAQILQRPGAFPSPAKQRLIRDRAMQTCDGDDGVRDGLISDEAGCDFDPRVLRCPGGEDDGATCLSDTQIKAVRDLSSPVEWGYKLGSGERGHPGTPFLSGADLSTPGLGIGSRAPSRPVDFTTAFAALFWDQWAKYFIARDPDFDGLTLDPRAPGKWKKRISELTALQDINNPDLTAFAKAGGKLLLVHGTADPAVSYRSTAEYYQRVRATMGARATSKFLRMYTIPGMGHGGQAPFTASWDSLTALQRWSEKGYGPREPVVSDINPATPGRTRPLCEYPEWPRYNGIGDPDRADNFTCASS</sequence>
<dbReference type="Pfam" id="PF07519">
    <property type="entry name" value="Tannase"/>
    <property type="match status" value="1"/>
</dbReference>
<evidence type="ECO:0000256" key="3">
    <source>
        <dbReference type="ARBA" id="ARBA00022723"/>
    </source>
</evidence>
<keyword evidence="7" id="KW-1015">Disulfide bond</keyword>
<dbReference type="RefSeq" id="WP_062716839.1">
    <property type="nucleotide sequence ID" value="NZ_KQ948925.1"/>
</dbReference>
<comment type="caution">
    <text evidence="9">The sequence shown here is derived from an EMBL/GenBank/DDBJ whole genome shotgun (WGS) entry which is preliminary data.</text>
</comment>
<feature type="signal peptide" evidence="8">
    <location>
        <begin position="1"/>
        <end position="28"/>
    </location>
</feature>
<evidence type="ECO:0000256" key="6">
    <source>
        <dbReference type="ARBA" id="ARBA00022837"/>
    </source>
</evidence>
<dbReference type="STRING" id="661399.AQJ67_05200"/>
<dbReference type="Gene3D" id="3.40.50.1820">
    <property type="entry name" value="alpha/beta hydrolase"/>
    <property type="match status" value="2"/>
</dbReference>
<dbReference type="Proteomes" id="UP000053429">
    <property type="component" value="Unassembled WGS sequence"/>
</dbReference>
<dbReference type="InterPro" id="IPR011118">
    <property type="entry name" value="Tannase/feruloyl_esterase"/>
</dbReference>
<dbReference type="GO" id="GO:0052689">
    <property type="term" value="F:carboxylic ester hydrolase activity"/>
    <property type="evidence" value="ECO:0007669"/>
    <property type="project" value="UniProtKB-KW"/>
</dbReference>
<keyword evidence="4 8" id="KW-0732">Signal</keyword>
<dbReference type="PANTHER" id="PTHR33938">
    <property type="entry name" value="FERULOYL ESTERASE B-RELATED"/>
    <property type="match status" value="1"/>
</dbReference>
<dbReference type="OrthoDB" id="176867at2"/>
<dbReference type="PANTHER" id="PTHR33938:SF15">
    <property type="entry name" value="FERULOYL ESTERASE B-RELATED"/>
    <property type="match status" value="1"/>
</dbReference>
<accession>A0A101U7Q4</accession>